<dbReference type="OrthoDB" id="10262814at2759"/>
<reference evidence="9" key="1">
    <citation type="journal article" date="2020" name="bioRxiv">
        <title>Whole genome comparisons of ergot fungi reveals the divergence and evolution of species within the genus Claviceps are the result of varying mechanisms driving genome evolution and host range expansion.</title>
        <authorList>
            <person name="Wyka S.A."/>
            <person name="Mondo S.J."/>
            <person name="Liu M."/>
            <person name="Dettman J."/>
            <person name="Nalam V."/>
            <person name="Broders K.D."/>
        </authorList>
    </citation>
    <scope>NUCLEOTIDE SEQUENCE</scope>
    <source>
        <strain evidence="9">CCC 602</strain>
    </source>
</reference>
<dbReference type="PANTHER" id="PTHR12749">
    <property type="entry name" value="EXCISION REPAIR CROSS-COMPLEMENTING 1 ERCC1"/>
    <property type="match status" value="1"/>
</dbReference>
<dbReference type="Gene3D" id="1.10.150.20">
    <property type="entry name" value="5' to 3' exonuclease, C-terminal subdomain"/>
    <property type="match status" value="1"/>
</dbReference>
<comment type="caution">
    <text evidence="9">The sequence shown here is derived from an EMBL/GenBank/DDBJ whole genome shotgun (WGS) entry which is preliminary data.</text>
</comment>
<gene>
    <name evidence="9" type="ORF">E4U43_000534</name>
</gene>
<evidence type="ECO:0000256" key="2">
    <source>
        <dbReference type="ARBA" id="ARBA00008283"/>
    </source>
</evidence>
<evidence type="ECO:0000256" key="4">
    <source>
        <dbReference type="ARBA" id="ARBA00023125"/>
    </source>
</evidence>
<dbReference type="FunFam" id="3.40.50.10130:FF:000001">
    <property type="entry name" value="DNA excision repair protein ERCC-1"/>
    <property type="match status" value="1"/>
</dbReference>
<dbReference type="Proteomes" id="UP000748025">
    <property type="component" value="Unassembled WGS sequence"/>
</dbReference>
<dbReference type="GO" id="GO:0000110">
    <property type="term" value="C:nucleotide-excision repair factor 1 complex"/>
    <property type="evidence" value="ECO:0007669"/>
    <property type="project" value="TreeGrafter"/>
</dbReference>
<feature type="compositionally biased region" description="Polar residues" evidence="7">
    <location>
        <begin position="336"/>
        <end position="353"/>
    </location>
</feature>
<dbReference type="AlphaFoldDB" id="A0A9P7N9U7"/>
<dbReference type="Pfam" id="PF03834">
    <property type="entry name" value="Rad10"/>
    <property type="match status" value="1"/>
</dbReference>
<dbReference type="InterPro" id="IPR011335">
    <property type="entry name" value="Restrct_endonuc-II-like"/>
</dbReference>
<dbReference type="GO" id="GO:0006302">
    <property type="term" value="P:double-strand break repair"/>
    <property type="evidence" value="ECO:0007669"/>
    <property type="project" value="UniProtKB-ARBA"/>
</dbReference>
<dbReference type="GO" id="GO:0070914">
    <property type="term" value="P:UV-damage excision repair"/>
    <property type="evidence" value="ECO:0007669"/>
    <property type="project" value="TreeGrafter"/>
</dbReference>
<dbReference type="InterPro" id="IPR003903">
    <property type="entry name" value="UIM_dom"/>
</dbReference>
<keyword evidence="5" id="KW-0234">DNA repair</keyword>
<dbReference type="GO" id="GO:0006312">
    <property type="term" value="P:mitotic recombination"/>
    <property type="evidence" value="ECO:0007669"/>
    <property type="project" value="TreeGrafter"/>
</dbReference>
<keyword evidence="6" id="KW-0539">Nucleus</keyword>
<feature type="compositionally biased region" description="Low complexity" evidence="7">
    <location>
        <begin position="396"/>
        <end position="406"/>
    </location>
</feature>
<feature type="region of interest" description="Disordered" evidence="7">
    <location>
        <begin position="18"/>
        <end position="91"/>
    </location>
</feature>
<feature type="compositionally biased region" description="Acidic residues" evidence="7">
    <location>
        <begin position="364"/>
        <end position="380"/>
    </location>
</feature>
<evidence type="ECO:0000313" key="10">
    <source>
        <dbReference type="Proteomes" id="UP000748025"/>
    </source>
</evidence>
<dbReference type="EMBL" id="SRPW01001158">
    <property type="protein sequence ID" value="KAG6005838.1"/>
    <property type="molecule type" value="Genomic_DNA"/>
</dbReference>
<comment type="subcellular location">
    <subcellularLocation>
        <location evidence="1">Nucleus</location>
    </subcellularLocation>
</comment>
<dbReference type="SUPFAM" id="SSF52980">
    <property type="entry name" value="Restriction endonuclease-like"/>
    <property type="match status" value="1"/>
</dbReference>
<comment type="similarity">
    <text evidence="2">Belongs to the ERCC1/RAD10/SWI10 family.</text>
</comment>
<evidence type="ECO:0000256" key="6">
    <source>
        <dbReference type="ARBA" id="ARBA00023242"/>
    </source>
</evidence>
<dbReference type="InterPro" id="IPR010994">
    <property type="entry name" value="RuvA_2-like"/>
</dbReference>
<dbReference type="InterPro" id="IPR047260">
    <property type="entry name" value="ERCC1-like_central_dom"/>
</dbReference>
<keyword evidence="3" id="KW-0227">DNA damage</keyword>
<dbReference type="GO" id="GO:0003684">
    <property type="term" value="F:damaged DNA binding"/>
    <property type="evidence" value="ECO:0007669"/>
    <property type="project" value="InterPro"/>
</dbReference>
<dbReference type="Gene3D" id="3.40.50.10130">
    <property type="match status" value="1"/>
</dbReference>
<feature type="domain" description="ERCC1-like central" evidence="8">
    <location>
        <begin position="87"/>
        <end position="195"/>
    </location>
</feature>
<evidence type="ECO:0000256" key="7">
    <source>
        <dbReference type="SAM" id="MobiDB-lite"/>
    </source>
</evidence>
<sequence length="438" mass="47293">MDDDDYGADEALLAAMAASDPVAQAGTGTSKGKDKIQQPAPQKLQQPTPQRLDRPPPATSRAGSGSGSGIVQPTPQALPPKHVGGSTILVSPRQRGNPVLTSIRSVPWEYSDIPADYVLGLTTCALFLRLHPEYIYTRIRNLQGRYDLRILLTMVDIPNHEDSLRELSKTSLVNNVTIILCWSAAEAGRYLELYKSYENAGFAAIRGQQASSYADRLVEFVTVPRSLNKSDAVALVASFGSLKNAINAEQEQLGMISGWGGIKVKRWSAAIEEPFRAKKAAKRGLGLQASGRGRDGAGSSQHHHHHHQQQDAQRVSRLEQAVPLSRVPLRDMPARNNASSRASPTKDTPSTATDAPKQFHFLADDEEHEADGDDDIDAEDALLAAAIEESKKTGEQQQQQQQQQQQRGHEASGLASAPDDDGLSGGVAAALARLRENG</sequence>
<evidence type="ECO:0000313" key="9">
    <source>
        <dbReference type="EMBL" id="KAG6005838.1"/>
    </source>
</evidence>
<accession>A0A9P7N9U7</accession>
<evidence type="ECO:0000256" key="3">
    <source>
        <dbReference type="ARBA" id="ARBA00022763"/>
    </source>
</evidence>
<dbReference type="PROSITE" id="PS50330">
    <property type="entry name" value="UIM"/>
    <property type="match status" value="1"/>
</dbReference>
<proteinExistence type="inferred from homology"/>
<name>A0A9P7N9U7_9HYPO</name>
<dbReference type="InterPro" id="IPR004579">
    <property type="entry name" value="ERCC1/RAD10/SWI10"/>
</dbReference>
<feature type="compositionally biased region" description="Polar residues" evidence="7">
    <location>
        <begin position="39"/>
        <end position="49"/>
    </location>
</feature>
<organism evidence="9 10">
    <name type="scientific">Claviceps pusilla</name>
    <dbReference type="NCBI Taxonomy" id="123648"/>
    <lineage>
        <taxon>Eukaryota</taxon>
        <taxon>Fungi</taxon>
        <taxon>Dikarya</taxon>
        <taxon>Ascomycota</taxon>
        <taxon>Pezizomycotina</taxon>
        <taxon>Sordariomycetes</taxon>
        <taxon>Hypocreomycetidae</taxon>
        <taxon>Hypocreales</taxon>
        <taxon>Clavicipitaceae</taxon>
        <taxon>Claviceps</taxon>
    </lineage>
</organism>
<protein>
    <recommendedName>
        <fullName evidence="8">ERCC1-like central domain-containing protein</fullName>
    </recommendedName>
</protein>
<dbReference type="CDD" id="cd22325">
    <property type="entry name" value="ERCC1_C-like"/>
    <property type="match status" value="1"/>
</dbReference>
<dbReference type="SUPFAM" id="SSF47781">
    <property type="entry name" value="RuvA domain 2-like"/>
    <property type="match status" value="1"/>
</dbReference>
<evidence type="ECO:0000259" key="8">
    <source>
        <dbReference type="Pfam" id="PF03834"/>
    </source>
</evidence>
<evidence type="ECO:0000256" key="1">
    <source>
        <dbReference type="ARBA" id="ARBA00004123"/>
    </source>
</evidence>
<dbReference type="NCBIfam" id="TIGR00597">
    <property type="entry name" value="rad10"/>
    <property type="match status" value="1"/>
</dbReference>
<evidence type="ECO:0000256" key="5">
    <source>
        <dbReference type="ARBA" id="ARBA00023204"/>
    </source>
</evidence>
<keyword evidence="10" id="KW-1185">Reference proteome</keyword>
<keyword evidence="4" id="KW-0238">DNA-binding</keyword>
<dbReference type="PANTHER" id="PTHR12749:SF0">
    <property type="entry name" value="DNA EXCISION REPAIR PROTEIN ERCC-1"/>
    <property type="match status" value="1"/>
</dbReference>
<feature type="region of interest" description="Disordered" evidence="7">
    <location>
        <begin position="282"/>
        <end position="438"/>
    </location>
</feature>
<dbReference type="GO" id="GO:0070522">
    <property type="term" value="C:ERCC4-ERCC1 complex"/>
    <property type="evidence" value="ECO:0007669"/>
    <property type="project" value="TreeGrafter"/>
</dbReference>
<dbReference type="GO" id="GO:0003697">
    <property type="term" value="F:single-stranded DNA binding"/>
    <property type="evidence" value="ECO:0007669"/>
    <property type="project" value="TreeGrafter"/>
</dbReference>